<dbReference type="PROSITE" id="PS50172">
    <property type="entry name" value="BRCT"/>
    <property type="match status" value="6"/>
</dbReference>
<dbReference type="CDD" id="cd17738">
    <property type="entry name" value="BRCT_TopBP1_rpt7"/>
    <property type="match status" value="1"/>
</dbReference>
<protein>
    <recommendedName>
        <fullName evidence="3">BRCT domain-containing protein</fullName>
    </recommendedName>
</protein>
<dbReference type="OrthoDB" id="251770at2759"/>
<evidence type="ECO:0000259" key="3">
    <source>
        <dbReference type="PROSITE" id="PS50172"/>
    </source>
</evidence>
<feature type="domain" description="BRCT" evidence="3">
    <location>
        <begin position="561"/>
        <end position="646"/>
    </location>
</feature>
<dbReference type="Gene3D" id="3.40.50.10190">
    <property type="entry name" value="BRCT domain"/>
    <property type="match status" value="8"/>
</dbReference>
<feature type="region of interest" description="Disordered" evidence="2">
    <location>
        <begin position="752"/>
        <end position="802"/>
    </location>
</feature>
<keyword evidence="1" id="KW-0677">Repeat</keyword>
<dbReference type="CDD" id="cd17731">
    <property type="entry name" value="BRCT_TopBP1_rpt2_like"/>
    <property type="match status" value="1"/>
</dbReference>
<evidence type="ECO:0000313" key="5">
    <source>
        <dbReference type="Proteomes" id="UP001152888"/>
    </source>
</evidence>
<evidence type="ECO:0000256" key="1">
    <source>
        <dbReference type="ARBA" id="ARBA00022737"/>
    </source>
</evidence>
<dbReference type="GO" id="GO:0033314">
    <property type="term" value="P:mitotic DNA replication checkpoint signaling"/>
    <property type="evidence" value="ECO:0007669"/>
    <property type="project" value="TreeGrafter"/>
</dbReference>
<feature type="compositionally biased region" description="Polar residues" evidence="2">
    <location>
        <begin position="965"/>
        <end position="980"/>
    </location>
</feature>
<keyword evidence="5" id="KW-1185">Reference proteome</keyword>
<dbReference type="GO" id="GO:0006270">
    <property type="term" value="P:DNA replication initiation"/>
    <property type="evidence" value="ECO:0007669"/>
    <property type="project" value="TreeGrafter"/>
</dbReference>
<dbReference type="SMART" id="SM00292">
    <property type="entry name" value="BRCT"/>
    <property type="match status" value="6"/>
</dbReference>
<feature type="region of interest" description="Disordered" evidence="2">
    <location>
        <begin position="965"/>
        <end position="990"/>
    </location>
</feature>
<feature type="domain" description="BRCT" evidence="3">
    <location>
        <begin position="652"/>
        <end position="749"/>
    </location>
</feature>
<accession>A0A9P0KJI8</accession>
<name>A0A9P0KJI8_ACAOB</name>
<dbReference type="SUPFAM" id="SSF52113">
    <property type="entry name" value="BRCT domain"/>
    <property type="match status" value="6"/>
</dbReference>
<feature type="compositionally biased region" description="Basic and acidic residues" evidence="2">
    <location>
        <begin position="753"/>
        <end position="762"/>
    </location>
</feature>
<feature type="domain" description="BRCT" evidence="3">
    <location>
        <begin position="195"/>
        <end position="289"/>
    </location>
</feature>
<dbReference type="InterPro" id="IPR001357">
    <property type="entry name" value="BRCT_dom"/>
</dbReference>
<dbReference type="Proteomes" id="UP001152888">
    <property type="component" value="Unassembled WGS sequence"/>
</dbReference>
<feature type="domain" description="BRCT" evidence="3">
    <location>
        <begin position="357"/>
        <end position="447"/>
    </location>
</feature>
<organism evidence="4 5">
    <name type="scientific">Acanthoscelides obtectus</name>
    <name type="common">Bean weevil</name>
    <name type="synonym">Bruchus obtectus</name>
    <dbReference type="NCBI Taxonomy" id="200917"/>
    <lineage>
        <taxon>Eukaryota</taxon>
        <taxon>Metazoa</taxon>
        <taxon>Ecdysozoa</taxon>
        <taxon>Arthropoda</taxon>
        <taxon>Hexapoda</taxon>
        <taxon>Insecta</taxon>
        <taxon>Pterygota</taxon>
        <taxon>Neoptera</taxon>
        <taxon>Endopterygota</taxon>
        <taxon>Coleoptera</taxon>
        <taxon>Polyphaga</taxon>
        <taxon>Cucujiformia</taxon>
        <taxon>Chrysomeloidea</taxon>
        <taxon>Chrysomelidae</taxon>
        <taxon>Bruchinae</taxon>
        <taxon>Bruchini</taxon>
        <taxon>Acanthoscelides</taxon>
    </lineage>
</organism>
<dbReference type="InterPro" id="IPR059215">
    <property type="entry name" value="BRCT2_TopBP1-like"/>
</dbReference>
<dbReference type="Pfam" id="PF12738">
    <property type="entry name" value="PTCB-BRCT"/>
    <property type="match status" value="2"/>
</dbReference>
<dbReference type="PANTHER" id="PTHR13561:SF20">
    <property type="entry name" value="DNA TOPOISOMERASE 2-BINDING PROTEIN 1"/>
    <property type="match status" value="1"/>
</dbReference>
<comment type="caution">
    <text evidence="4">The sequence shown here is derived from an EMBL/GenBank/DDBJ whole genome shotgun (WGS) entry which is preliminary data.</text>
</comment>
<reference evidence="4" key="1">
    <citation type="submission" date="2022-03" db="EMBL/GenBank/DDBJ databases">
        <authorList>
            <person name="Sayadi A."/>
        </authorList>
    </citation>
    <scope>NUCLEOTIDE SEQUENCE</scope>
</reference>
<dbReference type="EMBL" id="CAKOFQ010006792">
    <property type="protein sequence ID" value="CAH1971985.1"/>
    <property type="molecule type" value="Genomic_DNA"/>
</dbReference>
<dbReference type="InterPro" id="IPR036420">
    <property type="entry name" value="BRCT_dom_sf"/>
</dbReference>
<dbReference type="AlphaFoldDB" id="A0A9P0KJI8"/>
<feature type="domain" description="BRCT" evidence="3">
    <location>
        <begin position="122"/>
        <end position="175"/>
    </location>
</feature>
<dbReference type="PANTHER" id="PTHR13561">
    <property type="entry name" value="DNA REPLICATION REGULATOR DPB11-RELATED"/>
    <property type="match status" value="1"/>
</dbReference>
<gene>
    <name evidence="4" type="ORF">ACAOBT_LOCUS9737</name>
</gene>
<dbReference type="GO" id="GO:0007095">
    <property type="term" value="P:mitotic G2 DNA damage checkpoint signaling"/>
    <property type="evidence" value="ECO:0007669"/>
    <property type="project" value="TreeGrafter"/>
</dbReference>
<feature type="region of interest" description="Disordered" evidence="2">
    <location>
        <begin position="528"/>
        <end position="554"/>
    </location>
</feature>
<sequence>MDKVRILFVLSRKYNNESQASESMHQAFEVCQQNKCNVKWVKESEVDTESVGKTDFVVFEEFKGSCFESLKQTKCALIGPWTISVCLLEGKAIPNYPWPMFNVAMYGCIVTASCLSSPKKAKADIKTKVELMGGCYSDDLITKTTHLVIGSVMSEKYLLAAEANVSLMKPSWIEDVWKQSQNASVHACDEMFSKHRAKAFDGLTISTTGLTTASERHAVEKMITENGGKFTGKLIVMDTNVLVCGGPEATNSEKYRAARRAQHIKCVTLEWVTDSIEKGYALPSQKYHVQKVTSTPTKNDSINPDISTLSAILPSNMSHRGIVEESLLSSSKGNQKRKAESNYEDLVEKLDVKKAKKAGQYLDGYSIYVTGFSADQTEKLIKILNFSGATRNEKFSDSVTHVIVGDVTSHEVNLIKSKRYSCSLVSVQWLLDSIDQERAVSEEKYLISHVEMEHSLGGLVSPLSKKGLSLLKSNKTRTETDADCDMDGIIPIPGECEDNIVRQYLESNTGSQDTLAKLLNDVDDSNLLKHDNVALPPPQSQFKPPETSTQQSSMSVTQDQSTLCIFGNTKFMIMGFDEQRHAQLREKIEDLGGEVVPKNSKGVPDYLVVPIFSMNIHQTASEIVNEIFIAECDDTGKLLTEISYYHRPHDVPDTKCLSNCVIAVSSYIGFERQFLRCLIEYLGGLPQEQFARVTLEAKGVYGCTHLVSATATGKKYEAAVKWGRPVVSKLWLLECAKTGKKEWEGDFLLGDSKAPERREETKAAGTETICDENSRPGFANTPETSRCRTPQPPGSSKAEKACTPNNQISQLKNTFGITDQQFSPITPVNQIMRRFRNKSPEKQASEKKDDKTSTHYEPWDFIKTPDTPLGRIFTPNPSPRLRKMCEYWLMQFPDRCPKDSDSNASTPLSEIKERLWNKVLRKNVEQPNFDDSKEDAVASAVDEPTTPENKFLEGKFKQLEDMLTASGSGKRQSRNFQSINPAPAGNREYQDSQPCTVGWDFKQGDSSPKKPIFTLSNLSDKDRKEMTFMIESLGGVVSELANYDPACTHLICPKPCRNEKPLACMAAGKWILHSNYIYESKKRMKFLNEEEYEFGNPKSAGNFDVPEDIERSRLTRSHWWRKEIARRGYKAFNDMRAIIFAEKREPILRVIEAGGGVVVDVKPPFDDHVHATHCLIDNKYVSSDLSAYIPLAEQGIYLVPTVYVSDYLYNPSKEIKDCIIPYFAKYYFRS</sequence>
<dbReference type="Pfam" id="PF00533">
    <property type="entry name" value="BRCT"/>
    <property type="match status" value="3"/>
</dbReference>
<evidence type="ECO:0000313" key="4">
    <source>
        <dbReference type="EMBL" id="CAH1971985.1"/>
    </source>
</evidence>
<feature type="domain" description="BRCT" evidence="3">
    <location>
        <begin position="1012"/>
        <end position="1094"/>
    </location>
</feature>
<feature type="region of interest" description="Disordered" evidence="2">
    <location>
        <begin position="834"/>
        <end position="861"/>
    </location>
</feature>
<proteinExistence type="predicted"/>
<feature type="compositionally biased region" description="Basic and acidic residues" evidence="2">
    <location>
        <begin position="838"/>
        <end position="860"/>
    </location>
</feature>
<dbReference type="FunFam" id="3.40.50.10190:FF:000018">
    <property type="entry name" value="DNA topoisomerase 2-binding protein 1"/>
    <property type="match status" value="1"/>
</dbReference>
<evidence type="ECO:0000256" key="2">
    <source>
        <dbReference type="SAM" id="MobiDB-lite"/>
    </source>
</evidence>